<accession>A0A1H7SME8</accession>
<reference evidence="9" key="1">
    <citation type="submission" date="2016-10" db="EMBL/GenBank/DDBJ databases">
        <authorList>
            <person name="Varghese N."/>
            <person name="Submissions S."/>
        </authorList>
    </citation>
    <scope>NUCLEOTIDE SEQUENCE [LARGE SCALE GENOMIC DNA]</scope>
    <source>
        <strain evidence="9">LMG 26383,CCUG 61248,R- 45681</strain>
    </source>
</reference>
<feature type="domain" description="HemY N-terminal" evidence="7">
    <location>
        <begin position="26"/>
        <end position="132"/>
    </location>
</feature>
<evidence type="ECO:0000256" key="5">
    <source>
        <dbReference type="SAM" id="MobiDB-lite"/>
    </source>
</evidence>
<name>A0A1H7SME8_9HYPH</name>
<evidence type="ECO:0000256" key="3">
    <source>
        <dbReference type="ARBA" id="ARBA00022989"/>
    </source>
</evidence>
<proteinExistence type="predicted"/>
<dbReference type="Pfam" id="PF07219">
    <property type="entry name" value="HemY_N"/>
    <property type="match status" value="1"/>
</dbReference>
<keyword evidence="4 6" id="KW-0472">Membrane</keyword>
<evidence type="ECO:0000313" key="8">
    <source>
        <dbReference type="EMBL" id="SEL73792.1"/>
    </source>
</evidence>
<evidence type="ECO:0000256" key="2">
    <source>
        <dbReference type="ARBA" id="ARBA00022692"/>
    </source>
</evidence>
<evidence type="ECO:0000256" key="6">
    <source>
        <dbReference type="SAM" id="Phobius"/>
    </source>
</evidence>
<protein>
    <submittedName>
        <fullName evidence="8">HemY protein</fullName>
    </submittedName>
</protein>
<sequence length="551" mass="57994">MVRVLVYLLVIAALAAGAVWLADRPGEVSILWQGYRIETSVAIAAIGVVVLAFLALVAWAIVRFVFGLPSAFGYASRARRRARGFEAISRGMVAIGAGDPVAAGRYAVDARKFVANEPLTLLLEAQSAQLSGDRGQAEAAFKAMLDKPETRVLGLRGLFVEARRRGDMAAARAFADDAVRRSPSLAWANDALLDFHTAAGDWQAARTAVERRAALRLADKGEAKRQRAVLLAAEALEAKDREPEKALAAALEAVKLAPGLTPAAALAGRMLSERGDIKKAARLLEAAWKQVSHPDIAGAYLDVRPGDSARDRLARAEMLTRLRPADPEGVLALAGAAIHAQDFARARAALKPLLAGGASVRACLLMAELEEAEHGATGRVREWLARATRAPRDAAWVADGLVSDKWLPISPISGRLDAFVWTVPPATLGSQGAHFDDDVLADLDDPSAPLLEGKAEVAEAVTVPAAAGLAPPPAPEPAKPEPKVEPRPEPVAAAAPPPAEPVVEIGPPATKPATPQAKPAPVVFPVAHAPDDPGPEQQAPGETKGRFRIFS</sequence>
<comment type="subcellular location">
    <subcellularLocation>
        <location evidence="1">Membrane</location>
    </subcellularLocation>
</comment>
<feature type="region of interest" description="Disordered" evidence="5">
    <location>
        <begin position="467"/>
        <end position="551"/>
    </location>
</feature>
<dbReference type="EMBL" id="FOAN01000005">
    <property type="protein sequence ID" value="SEL73792.1"/>
    <property type="molecule type" value="Genomic_DNA"/>
</dbReference>
<dbReference type="SUPFAM" id="SSF48452">
    <property type="entry name" value="TPR-like"/>
    <property type="match status" value="1"/>
</dbReference>
<evidence type="ECO:0000313" key="9">
    <source>
        <dbReference type="Proteomes" id="UP000199664"/>
    </source>
</evidence>
<dbReference type="STRING" id="1036779.SAMN04515666_105130"/>
<dbReference type="InterPro" id="IPR011990">
    <property type="entry name" value="TPR-like_helical_dom_sf"/>
</dbReference>
<dbReference type="Gene3D" id="1.25.40.10">
    <property type="entry name" value="Tetratricopeptide repeat domain"/>
    <property type="match status" value="1"/>
</dbReference>
<keyword evidence="3 6" id="KW-1133">Transmembrane helix</keyword>
<evidence type="ECO:0000256" key="1">
    <source>
        <dbReference type="ARBA" id="ARBA00004370"/>
    </source>
</evidence>
<organism evidence="8 9">
    <name type="scientific">Bosea lupini</name>
    <dbReference type="NCBI Taxonomy" id="1036779"/>
    <lineage>
        <taxon>Bacteria</taxon>
        <taxon>Pseudomonadati</taxon>
        <taxon>Pseudomonadota</taxon>
        <taxon>Alphaproteobacteria</taxon>
        <taxon>Hyphomicrobiales</taxon>
        <taxon>Boseaceae</taxon>
        <taxon>Bosea</taxon>
    </lineage>
</organism>
<dbReference type="InterPro" id="IPR016982">
    <property type="entry name" value="Mms48"/>
</dbReference>
<dbReference type="RefSeq" id="WP_091836337.1">
    <property type="nucleotide sequence ID" value="NZ_FOAN01000005.1"/>
</dbReference>
<keyword evidence="9" id="KW-1185">Reference proteome</keyword>
<dbReference type="InterPro" id="IPR010817">
    <property type="entry name" value="HemY_N"/>
</dbReference>
<keyword evidence="2 6" id="KW-0812">Transmembrane</keyword>
<gene>
    <name evidence="8" type="ORF">SAMN04515666_105130</name>
</gene>
<dbReference type="GO" id="GO:0016020">
    <property type="term" value="C:membrane"/>
    <property type="evidence" value="ECO:0007669"/>
    <property type="project" value="UniProtKB-SubCell"/>
</dbReference>
<dbReference type="OrthoDB" id="9798343at2"/>
<evidence type="ECO:0000259" key="7">
    <source>
        <dbReference type="Pfam" id="PF07219"/>
    </source>
</evidence>
<dbReference type="PIRSF" id="PIRSF031802">
    <property type="entry name" value="UCP031802"/>
    <property type="match status" value="1"/>
</dbReference>
<feature type="compositionally biased region" description="Low complexity" evidence="5">
    <location>
        <begin position="501"/>
        <end position="528"/>
    </location>
</feature>
<feature type="transmembrane region" description="Helical" evidence="6">
    <location>
        <begin position="42"/>
        <end position="75"/>
    </location>
</feature>
<dbReference type="Proteomes" id="UP000199664">
    <property type="component" value="Unassembled WGS sequence"/>
</dbReference>
<dbReference type="AlphaFoldDB" id="A0A1H7SME8"/>
<evidence type="ECO:0000256" key="4">
    <source>
        <dbReference type="ARBA" id="ARBA00023136"/>
    </source>
</evidence>
<feature type="compositionally biased region" description="Basic and acidic residues" evidence="5">
    <location>
        <begin position="478"/>
        <end position="488"/>
    </location>
</feature>